<dbReference type="AlphaFoldDB" id="A0A915DE14"/>
<comment type="catalytic activity">
    <reaction evidence="8">
        <text>13-octadecanoyloxy-octadecanoate + H2O = 13-hydroxy-octadecanoate + octadecanoate + H(+)</text>
        <dbReference type="Rhea" id="RHEA:52084"/>
        <dbReference type="ChEBI" id="CHEBI:15377"/>
        <dbReference type="ChEBI" id="CHEBI:15378"/>
        <dbReference type="ChEBI" id="CHEBI:25629"/>
        <dbReference type="ChEBI" id="CHEBI:136304"/>
        <dbReference type="ChEBI" id="CHEBI:136335"/>
    </reaction>
    <physiologicalReaction direction="left-to-right" evidence="8">
        <dbReference type="Rhea" id="RHEA:52085"/>
    </physiologicalReaction>
</comment>
<organism evidence="18 19">
    <name type="scientific">Ditylenchus dipsaci</name>
    <dbReference type="NCBI Taxonomy" id="166011"/>
    <lineage>
        <taxon>Eukaryota</taxon>
        <taxon>Metazoa</taxon>
        <taxon>Ecdysozoa</taxon>
        <taxon>Nematoda</taxon>
        <taxon>Chromadorea</taxon>
        <taxon>Rhabditida</taxon>
        <taxon>Tylenchina</taxon>
        <taxon>Tylenchomorpha</taxon>
        <taxon>Sphaerularioidea</taxon>
        <taxon>Anguinidae</taxon>
        <taxon>Anguininae</taxon>
        <taxon>Ditylenchus</taxon>
    </lineage>
</organism>
<comment type="catalytic activity">
    <reaction evidence="14">
        <text>13-(9Z-octadecenoyloxy)-octadecanoate + H2O = 13-hydroxy-octadecanoate + (9Z)-octadecenoate + H(+)</text>
        <dbReference type="Rhea" id="RHEA:52064"/>
        <dbReference type="ChEBI" id="CHEBI:15377"/>
        <dbReference type="ChEBI" id="CHEBI:15378"/>
        <dbReference type="ChEBI" id="CHEBI:30823"/>
        <dbReference type="ChEBI" id="CHEBI:136303"/>
        <dbReference type="ChEBI" id="CHEBI:136304"/>
    </reaction>
    <physiologicalReaction direction="left-to-right" evidence="14">
        <dbReference type="Rhea" id="RHEA:52065"/>
    </physiologicalReaction>
</comment>
<evidence type="ECO:0000256" key="4">
    <source>
        <dbReference type="ARBA" id="ARBA00022692"/>
    </source>
</evidence>
<evidence type="ECO:0000313" key="19">
    <source>
        <dbReference type="WBParaSite" id="jg18939"/>
    </source>
</evidence>
<feature type="transmembrane region" description="Helical" evidence="17">
    <location>
        <begin position="33"/>
        <end position="56"/>
    </location>
</feature>
<evidence type="ECO:0000256" key="12">
    <source>
        <dbReference type="ARBA" id="ARBA00048800"/>
    </source>
</evidence>
<feature type="transmembrane region" description="Helical" evidence="17">
    <location>
        <begin position="130"/>
        <end position="148"/>
    </location>
</feature>
<feature type="transmembrane region" description="Helical" evidence="17">
    <location>
        <begin position="251"/>
        <end position="280"/>
    </location>
</feature>
<comment type="catalytic activity">
    <reaction evidence="10">
        <text>12-octadecanoyloxy-octadecanoate + H2O = 12-hydroxyoctadecanoate + octadecanoate + H(+)</text>
        <dbReference type="Rhea" id="RHEA:52080"/>
        <dbReference type="ChEBI" id="CHEBI:15377"/>
        <dbReference type="ChEBI" id="CHEBI:15378"/>
        <dbReference type="ChEBI" id="CHEBI:25629"/>
        <dbReference type="ChEBI" id="CHEBI:84201"/>
        <dbReference type="ChEBI" id="CHEBI:136330"/>
    </reaction>
    <physiologicalReaction direction="left-to-right" evidence="10">
        <dbReference type="Rhea" id="RHEA:52081"/>
    </physiologicalReaction>
</comment>
<comment type="catalytic activity">
    <reaction evidence="16">
        <text>12-(9Z-hexadecenoyloxy)-octadecanoate + H2O = 12-hydroxyoctadecanoate + (9Z)-hexadecenoate + H(+)</text>
        <dbReference type="Rhea" id="RHEA:52072"/>
        <dbReference type="ChEBI" id="CHEBI:15377"/>
        <dbReference type="ChEBI" id="CHEBI:15378"/>
        <dbReference type="ChEBI" id="CHEBI:32372"/>
        <dbReference type="ChEBI" id="CHEBI:84201"/>
        <dbReference type="ChEBI" id="CHEBI:136312"/>
    </reaction>
    <physiologicalReaction direction="left-to-right" evidence="16">
        <dbReference type="Rhea" id="RHEA:52073"/>
    </physiologicalReaction>
</comment>
<dbReference type="InterPro" id="IPR006838">
    <property type="entry name" value="ADTRP_AIG1"/>
</dbReference>
<evidence type="ECO:0000256" key="8">
    <source>
        <dbReference type="ARBA" id="ARBA00047427"/>
    </source>
</evidence>
<dbReference type="Pfam" id="PF04750">
    <property type="entry name" value="Far-17a_AIG1"/>
    <property type="match status" value="3"/>
</dbReference>
<dbReference type="GO" id="GO:0016020">
    <property type="term" value="C:membrane"/>
    <property type="evidence" value="ECO:0007669"/>
    <property type="project" value="InterPro"/>
</dbReference>
<feature type="transmembrane region" description="Helical" evidence="17">
    <location>
        <begin position="312"/>
        <end position="333"/>
    </location>
</feature>
<evidence type="ECO:0000256" key="2">
    <source>
        <dbReference type="ARBA" id="ARBA00004127"/>
    </source>
</evidence>
<sequence length="461" mass="53102">MCRCLWICYFFDYNLTEENNLRLPIPGQYFSKLVWLTMINLFGQLFYHCIAAYLRVSKAYTKGNKPWIRRFHFLSTTLVFPLAFTVVFLFWAYVAIVGAVQPPYSYTAWCGYVGRFTSLATSLSQKTKAFITIAAFVCIYLSWVHYVFYAHSFWAYPILGELSTPARMIFFFGCSVLISSMFLIGDFVGSFVSKPTTHPIATKVGGARNKRKAKCQKYGLFRVLIYGIILGVYAGSLVYDVRFIPRLGAHWWVYKLVMLSMISFTIQTVYSLICFICALFDWNEEVIHAKQIKQAHVPSYWRQTKLHRLCDFLYSTCVFPVGMATCLMFWALYSVDPQLVMPHWVAKLIPPWLNHVQHTAPMAFILVDTLLTCHHAPTRKVGSIAVVSQFLFYVVIIFAVRFIDGYWLYPIFDKLANEQIALLLTTAGIIFWFLYLIGDGLNTMLWGKAPHAAIPVRSKQK</sequence>
<dbReference type="WBParaSite" id="jg18939">
    <property type="protein sequence ID" value="jg18939"/>
    <property type="gene ID" value="jg18939"/>
</dbReference>
<evidence type="ECO:0000256" key="3">
    <source>
        <dbReference type="ARBA" id="ARBA00009300"/>
    </source>
</evidence>
<evidence type="ECO:0000256" key="5">
    <source>
        <dbReference type="ARBA" id="ARBA00022989"/>
    </source>
</evidence>
<dbReference type="Proteomes" id="UP000887574">
    <property type="component" value="Unplaced"/>
</dbReference>
<feature type="transmembrane region" description="Helical" evidence="17">
    <location>
        <begin position="420"/>
        <end position="438"/>
    </location>
</feature>
<feature type="transmembrane region" description="Helical" evidence="17">
    <location>
        <begin position="218"/>
        <end position="239"/>
    </location>
</feature>
<accession>A0A915DE14</accession>
<keyword evidence="4 17" id="KW-0812">Transmembrane</keyword>
<keyword evidence="6 17" id="KW-0472">Membrane</keyword>
<proteinExistence type="inferred from homology"/>
<comment type="catalytic activity">
    <reaction evidence="7">
        <text>12-hexadecanoyloxy-octadecanoate + H2O = 12-hydroxyoctadecanoate + hexadecanoate + H(+)</text>
        <dbReference type="Rhea" id="RHEA:52056"/>
        <dbReference type="ChEBI" id="CHEBI:7896"/>
        <dbReference type="ChEBI" id="CHEBI:15377"/>
        <dbReference type="ChEBI" id="CHEBI:15378"/>
        <dbReference type="ChEBI" id="CHEBI:83677"/>
        <dbReference type="ChEBI" id="CHEBI:84201"/>
    </reaction>
    <physiologicalReaction direction="left-to-right" evidence="7">
        <dbReference type="Rhea" id="RHEA:52057"/>
    </physiologicalReaction>
</comment>
<evidence type="ECO:0000313" key="18">
    <source>
        <dbReference type="Proteomes" id="UP000887574"/>
    </source>
</evidence>
<comment type="catalytic activity">
    <reaction evidence="9">
        <text>9-hexadecanoyloxy-octadecanoate + H2O = 9-hydroxy-octadecanoate + hexadecanoate + H(+)</text>
        <dbReference type="Rhea" id="RHEA:52052"/>
        <dbReference type="ChEBI" id="CHEBI:7896"/>
        <dbReference type="ChEBI" id="CHEBI:15377"/>
        <dbReference type="ChEBI" id="CHEBI:15378"/>
        <dbReference type="ChEBI" id="CHEBI:83670"/>
        <dbReference type="ChEBI" id="CHEBI:136286"/>
    </reaction>
    <physiologicalReaction direction="left-to-right" evidence="9">
        <dbReference type="Rhea" id="RHEA:52053"/>
    </physiologicalReaction>
</comment>
<reference evidence="19" key="1">
    <citation type="submission" date="2022-11" db="UniProtKB">
        <authorList>
            <consortium name="WormBaseParasite"/>
        </authorList>
    </citation>
    <scope>IDENTIFICATION</scope>
</reference>
<evidence type="ECO:0000256" key="16">
    <source>
        <dbReference type="ARBA" id="ARBA00049428"/>
    </source>
</evidence>
<keyword evidence="18" id="KW-1185">Reference proteome</keyword>
<evidence type="ECO:0000256" key="1">
    <source>
        <dbReference type="ARBA" id="ARBA00000923"/>
    </source>
</evidence>
<evidence type="ECO:0000256" key="14">
    <source>
        <dbReference type="ARBA" id="ARBA00049296"/>
    </source>
</evidence>
<feature type="transmembrane region" description="Helical" evidence="17">
    <location>
        <begin position="106"/>
        <end position="123"/>
    </location>
</feature>
<keyword evidence="5 17" id="KW-1133">Transmembrane helix</keyword>
<comment type="catalytic activity">
    <reaction evidence="12">
        <text>9-(9Z-octadecenoyloxy)-octadecanoate + H2O = 9-hydroxy-octadecanoate + (9Z)-octadecenoate + H(+)</text>
        <dbReference type="Rhea" id="RHEA:52048"/>
        <dbReference type="ChEBI" id="CHEBI:15377"/>
        <dbReference type="ChEBI" id="CHEBI:15378"/>
        <dbReference type="ChEBI" id="CHEBI:30823"/>
        <dbReference type="ChEBI" id="CHEBI:136282"/>
        <dbReference type="ChEBI" id="CHEBI:136286"/>
    </reaction>
    <physiologicalReaction direction="left-to-right" evidence="12">
        <dbReference type="Rhea" id="RHEA:52049"/>
    </physiologicalReaction>
</comment>
<feature type="transmembrane region" description="Helical" evidence="17">
    <location>
        <begin position="77"/>
        <end position="100"/>
    </location>
</feature>
<evidence type="ECO:0000256" key="13">
    <source>
        <dbReference type="ARBA" id="ARBA00049221"/>
    </source>
</evidence>
<dbReference type="PANTHER" id="PTHR10989">
    <property type="entry name" value="ANDROGEN-INDUCED PROTEIN 1-RELATED"/>
    <property type="match status" value="1"/>
</dbReference>
<comment type="catalytic activity">
    <reaction evidence="15">
        <text>13-(9Z-hexadecenoyloxy)-octadecanoate + H2O = 13-hydroxy-octadecanoate + (9Z)-hexadecenoate + H(+)</text>
        <dbReference type="Rhea" id="RHEA:52076"/>
        <dbReference type="ChEBI" id="CHEBI:15377"/>
        <dbReference type="ChEBI" id="CHEBI:15378"/>
        <dbReference type="ChEBI" id="CHEBI:32372"/>
        <dbReference type="ChEBI" id="CHEBI:136304"/>
        <dbReference type="ChEBI" id="CHEBI:136315"/>
    </reaction>
    <physiologicalReaction direction="left-to-right" evidence="15">
        <dbReference type="Rhea" id="RHEA:52077"/>
    </physiologicalReaction>
</comment>
<dbReference type="GO" id="GO:0012505">
    <property type="term" value="C:endomembrane system"/>
    <property type="evidence" value="ECO:0007669"/>
    <property type="project" value="UniProtKB-SubCell"/>
</dbReference>
<evidence type="ECO:0000256" key="17">
    <source>
        <dbReference type="SAM" id="Phobius"/>
    </source>
</evidence>
<comment type="catalytic activity">
    <reaction evidence="13">
        <text>9-octadecanoyloxy-octadecanoate + H2O = 9-hydroxy-octadecanoate + octadecanoate + H(+)</text>
        <dbReference type="Rhea" id="RHEA:52096"/>
        <dbReference type="ChEBI" id="CHEBI:15377"/>
        <dbReference type="ChEBI" id="CHEBI:15378"/>
        <dbReference type="ChEBI" id="CHEBI:25629"/>
        <dbReference type="ChEBI" id="CHEBI:136286"/>
        <dbReference type="ChEBI" id="CHEBI:136373"/>
    </reaction>
    <physiologicalReaction direction="left-to-right" evidence="13">
        <dbReference type="Rhea" id="RHEA:52097"/>
    </physiologicalReaction>
</comment>
<protein>
    <submittedName>
        <fullName evidence="19">Uncharacterized protein</fullName>
    </submittedName>
</protein>
<comment type="catalytic activity">
    <reaction evidence="11">
        <text>12-(9Z-octadecenoyloxy)-octadecanoate + H2O = 12-hydroxyoctadecanoate + (9Z)-octadecenoate + H(+)</text>
        <dbReference type="Rhea" id="RHEA:52060"/>
        <dbReference type="ChEBI" id="CHEBI:15377"/>
        <dbReference type="ChEBI" id="CHEBI:15378"/>
        <dbReference type="ChEBI" id="CHEBI:30823"/>
        <dbReference type="ChEBI" id="CHEBI:84201"/>
        <dbReference type="ChEBI" id="CHEBI:136302"/>
    </reaction>
    <physiologicalReaction direction="left-to-right" evidence="11">
        <dbReference type="Rhea" id="RHEA:52061"/>
    </physiologicalReaction>
</comment>
<evidence type="ECO:0000256" key="9">
    <source>
        <dbReference type="ARBA" id="ARBA00047863"/>
    </source>
</evidence>
<comment type="subcellular location">
    <subcellularLocation>
        <location evidence="2">Endomembrane system</location>
        <topology evidence="2">Multi-pass membrane protein</topology>
    </subcellularLocation>
</comment>
<comment type="catalytic activity">
    <reaction evidence="1">
        <text>9-(9Z-hexadecenoyloxy)-octadecanoate + H2O = (9Z)-hexadecenoate + 9-hydroxy-octadecanoate + H(+)</text>
        <dbReference type="Rhea" id="RHEA:52068"/>
        <dbReference type="ChEBI" id="CHEBI:15377"/>
        <dbReference type="ChEBI" id="CHEBI:15378"/>
        <dbReference type="ChEBI" id="CHEBI:32372"/>
        <dbReference type="ChEBI" id="CHEBI:136286"/>
        <dbReference type="ChEBI" id="CHEBI:136309"/>
    </reaction>
    <physiologicalReaction direction="left-to-right" evidence="1">
        <dbReference type="Rhea" id="RHEA:52069"/>
    </physiologicalReaction>
</comment>
<evidence type="ECO:0000256" key="10">
    <source>
        <dbReference type="ARBA" id="ARBA00048680"/>
    </source>
</evidence>
<comment type="similarity">
    <text evidence="3">Belongs to the AIG1 family.</text>
</comment>
<feature type="transmembrane region" description="Helical" evidence="17">
    <location>
        <begin position="390"/>
        <end position="408"/>
    </location>
</feature>
<feature type="transmembrane region" description="Helical" evidence="17">
    <location>
        <begin position="168"/>
        <end position="188"/>
    </location>
</feature>
<name>A0A915DE14_9BILA</name>
<evidence type="ECO:0000256" key="6">
    <source>
        <dbReference type="ARBA" id="ARBA00023136"/>
    </source>
</evidence>
<evidence type="ECO:0000256" key="15">
    <source>
        <dbReference type="ARBA" id="ARBA00049322"/>
    </source>
</evidence>
<evidence type="ECO:0000256" key="7">
    <source>
        <dbReference type="ARBA" id="ARBA00047368"/>
    </source>
</evidence>
<dbReference type="PANTHER" id="PTHR10989:SF23">
    <property type="entry name" value="FAR-17A_AIG1-LIKE PROTEIN"/>
    <property type="match status" value="1"/>
</dbReference>
<evidence type="ECO:0000256" key="11">
    <source>
        <dbReference type="ARBA" id="ARBA00048701"/>
    </source>
</evidence>